<organism evidence="9 10">
    <name type="scientific">Elysia marginata</name>
    <dbReference type="NCBI Taxonomy" id="1093978"/>
    <lineage>
        <taxon>Eukaryota</taxon>
        <taxon>Metazoa</taxon>
        <taxon>Spiralia</taxon>
        <taxon>Lophotrochozoa</taxon>
        <taxon>Mollusca</taxon>
        <taxon>Gastropoda</taxon>
        <taxon>Heterobranchia</taxon>
        <taxon>Euthyneura</taxon>
        <taxon>Panpulmonata</taxon>
        <taxon>Sacoglossa</taxon>
        <taxon>Placobranchoidea</taxon>
        <taxon>Plakobranchidae</taxon>
        <taxon>Elysia</taxon>
    </lineage>
</organism>
<dbReference type="Pfam" id="PF00041">
    <property type="entry name" value="fn3"/>
    <property type="match status" value="5"/>
</dbReference>
<keyword evidence="6" id="KW-0732">Signal</keyword>
<feature type="region of interest" description="Disordered" evidence="4">
    <location>
        <begin position="1459"/>
        <end position="1558"/>
    </location>
</feature>
<feature type="compositionally biased region" description="Low complexity" evidence="4">
    <location>
        <begin position="1491"/>
        <end position="1518"/>
    </location>
</feature>
<comment type="caution">
    <text evidence="9">The sequence shown here is derived from an EMBL/GenBank/DDBJ whole genome shotgun (WGS) entry which is preliminary data.</text>
</comment>
<sequence>MLIKTICHCDSLASYRYSCLHLALLLILIGAEPSQARIDWVRRPENTALRLGDDLTISCQAVWVEDNLGVPDSSSHFSSSQLTDNLPPPTLQYTWSLNQTSLPEKATRLPDKSLFVPGTAASDLGVYTCTVTAHFEDGDSGRDNVKLVGSALVAAAFLRPFVIHPESQAVSIGETAILTCVTGVSSPVVEVSWLRNGLQFTQGTVQTATFGGYDRTGLTHQLSLRLTVEVSSDLFGQFQCRAWNPVLREFELSDVADVSNEGLYLSVTEIDLPVILWDHPPSLVVGEGTDLILPCKSTESTESTKVSWYLGRYRVDESKRVYALLDPPNHSLGFFPVRQQDSGRYSCRAENSKGIVESPPLELVIAYLGIEFAASPVDTFAVYGTTAVLHCDPPDSIPEAHVFWYKDYLPLNTFDEETVDRISVTEQGDLQLTSVRKSDKGVYYCEAYNNFTTPTSRTSKLAVLTVEGPPFITLPPTAVEVMRGTLLHLKCLVDADPTPSVTWLYGGQNLSASSTVAFVNRSQELIVSDVDKTREGTFTCKASNSYGSITADAYVTVIVPPESLRPIGDIIVTTGESAQIHCPVLSDPMPNFLWFYNSTQLYPEDRGVPSDLQWRVDLPDLVLENIRPQNAGQFTCVGVNKGGTASSTGLLVVNVPPSVSVNPRNLTAVMGQRTTLSCVAEGQPTPSIRWLYNTSKDLPAEAELSGDKSTLTLAPMTWTGIGTYTCVGENLVGQAQTSAEVKILTKPKIIALEAPESAVQVNTKVTLKCIAEGIPAPLLTWTHLNQTVVPLLNGRVRLPERGVLVLEAVLLEDSGQYECVASSAAGEDKAGITLAVYGPPPPPVLLKAVPLSSESVYLIWKWSKPSTDPQQAIDGFKIWYRERQAVTPILYPAPLGNTSTRHEVTGLTAHQEYVFYVTAFGDSGRSIPSNVMSAITLQSEPAAPENLRTIEVAKRSATLIWEVPAVPNGVVREYQLRYKRTGYIYADYTMLNITHPDLPTHEMILVDLRPYTEYTVEVRAGNVQSGVRLWGEFSPPLLFGTLMSEPSLPPQFVEVTSQSPYSVLVSWQPIPSLAQNGPILFYHVTYTNIKTGRSEAKRVDQATTSLTIFGLSPWRNYSVTVKGQNPKGFSPASDAVTELTHPIAPVAPPGNLKVISSTASTLTLTWQALPDQLLTCNITSYRVEYRQRGDVTWLSQNVTSDSIVLQLEALSPWTWYETRVAAVTASLTQRLGPFTEPVLTRTQQGESERVTAVTYSIGEDSITLSWQPPKEVHGTLVGYKVSYVAIGDEKSSTSAAQEVLVYSNKSLSLDDLHPGTLYQISISAVNGAGPGRETTLKLNTLPSLPAPLTTEYPAALEVSSVGLEFFNGSEINLSESSSNRHIRRNLAAIVAGCLVGAVALIICTIFVCIQCIRYRRKQRLNYDVSEDRVIIENDSSYYRPNESSPPAVKFTPSTKQSVSFFSSSSASSPPSPSSPSVPSSVTRESMSTQIPSPTNQMQTSTTSSNGPQNQNQSQAQITFDKETDSNSTSSTPSARNDGKEDSSALVRLRKPDVSKKKYSKLDEDFDTSQKETSGLENPVYLATHGKHGAVDVDDVVLMVDDSLSSFSSRVHRHSLKSFDDTDSVTSETMRRRNRMRTESAAAIAAMRSTIYVDSLDMASHNSKSILGNGAQEGLPVVQQPEEDIEDFGSEVIFNERTVL</sequence>
<feature type="domain" description="Fibronectin type-III" evidence="8">
    <location>
        <begin position="1049"/>
        <end position="1143"/>
    </location>
</feature>
<dbReference type="SMART" id="SM00408">
    <property type="entry name" value="IGc2"/>
    <property type="match status" value="7"/>
</dbReference>
<dbReference type="SUPFAM" id="SSF48726">
    <property type="entry name" value="Immunoglobulin"/>
    <property type="match status" value="8"/>
</dbReference>
<feature type="chain" id="PRO_5043405447" evidence="6">
    <location>
        <begin position="37"/>
        <end position="1699"/>
    </location>
</feature>
<proteinExistence type="predicted"/>
<dbReference type="SMART" id="SM00409">
    <property type="entry name" value="IG"/>
    <property type="match status" value="8"/>
</dbReference>
<evidence type="ECO:0000256" key="2">
    <source>
        <dbReference type="ARBA" id="ARBA00023157"/>
    </source>
</evidence>
<feature type="domain" description="Ig-like" evidence="7">
    <location>
        <begin position="273"/>
        <end position="352"/>
    </location>
</feature>
<evidence type="ECO:0000259" key="8">
    <source>
        <dbReference type="PROSITE" id="PS50853"/>
    </source>
</evidence>
<evidence type="ECO:0000256" key="1">
    <source>
        <dbReference type="ARBA" id="ARBA00022737"/>
    </source>
</evidence>
<keyword evidence="3" id="KW-0393">Immunoglobulin domain</keyword>
<feature type="compositionally biased region" description="Low complexity" evidence="4">
    <location>
        <begin position="1459"/>
        <end position="1468"/>
    </location>
</feature>
<dbReference type="InterPro" id="IPR036116">
    <property type="entry name" value="FN3_sf"/>
</dbReference>
<dbReference type="GO" id="GO:0016020">
    <property type="term" value="C:membrane"/>
    <property type="evidence" value="ECO:0007669"/>
    <property type="project" value="UniProtKB-SubCell"/>
</dbReference>
<gene>
    <name evidence="9" type="ORF">ElyMa_000474900</name>
</gene>
<feature type="domain" description="Ig-like" evidence="7">
    <location>
        <begin position="747"/>
        <end position="833"/>
    </location>
</feature>
<feature type="compositionally biased region" description="Polar residues" evidence="4">
    <location>
        <begin position="1525"/>
        <end position="1534"/>
    </location>
</feature>
<dbReference type="InterPro" id="IPR003598">
    <property type="entry name" value="Ig_sub2"/>
</dbReference>
<feature type="domain" description="Fibronectin type-III" evidence="8">
    <location>
        <begin position="1148"/>
        <end position="1245"/>
    </location>
</feature>
<dbReference type="PANTHER" id="PTHR44170:SF6">
    <property type="entry name" value="CONTACTIN"/>
    <property type="match status" value="1"/>
</dbReference>
<dbReference type="SUPFAM" id="SSF49265">
    <property type="entry name" value="Fibronectin type III"/>
    <property type="match status" value="3"/>
</dbReference>
<dbReference type="FunFam" id="2.60.40.10:FF:000107">
    <property type="entry name" value="Myosin, light chain kinase a"/>
    <property type="match status" value="1"/>
</dbReference>
<dbReference type="Proteomes" id="UP000762676">
    <property type="component" value="Unassembled WGS sequence"/>
</dbReference>
<dbReference type="Gene3D" id="2.60.40.10">
    <property type="entry name" value="Immunoglobulins"/>
    <property type="match status" value="13"/>
</dbReference>
<feature type="compositionally biased region" description="Basic and acidic residues" evidence="4">
    <location>
        <begin position="1549"/>
        <end position="1558"/>
    </location>
</feature>
<feature type="domain" description="Ig-like" evidence="7">
    <location>
        <begin position="359"/>
        <end position="462"/>
    </location>
</feature>
<name>A0AAV4FT41_9GAST</name>
<feature type="domain" description="Ig-like" evidence="7">
    <location>
        <begin position="560"/>
        <end position="652"/>
    </location>
</feature>
<protein>
    <submittedName>
        <fullName evidence="9">Down syndrome cell adhesion molecule-like protein 1 homolog</fullName>
    </submittedName>
</protein>
<feature type="domain" description="Ig-like" evidence="7">
    <location>
        <begin position="469"/>
        <end position="556"/>
    </location>
</feature>
<feature type="signal peptide" evidence="6">
    <location>
        <begin position="1"/>
        <end position="36"/>
    </location>
</feature>
<evidence type="ECO:0000256" key="4">
    <source>
        <dbReference type="SAM" id="MobiDB-lite"/>
    </source>
</evidence>
<dbReference type="InterPro" id="IPR007110">
    <property type="entry name" value="Ig-like_dom"/>
</dbReference>
<dbReference type="PROSITE" id="PS50853">
    <property type="entry name" value="FN3"/>
    <property type="match status" value="5"/>
</dbReference>
<evidence type="ECO:0000313" key="10">
    <source>
        <dbReference type="Proteomes" id="UP000762676"/>
    </source>
</evidence>
<feature type="domain" description="Fibronectin type-III" evidence="8">
    <location>
        <begin position="943"/>
        <end position="1044"/>
    </location>
</feature>
<dbReference type="Pfam" id="PF13927">
    <property type="entry name" value="Ig_3"/>
    <property type="match status" value="5"/>
</dbReference>
<dbReference type="Pfam" id="PF07679">
    <property type="entry name" value="I-set"/>
    <property type="match status" value="2"/>
</dbReference>
<dbReference type="SMART" id="SM00060">
    <property type="entry name" value="FN3"/>
    <property type="match status" value="5"/>
</dbReference>
<dbReference type="FunFam" id="2.60.40.10:FF:000028">
    <property type="entry name" value="Neuronal cell adhesion molecule"/>
    <property type="match status" value="1"/>
</dbReference>
<keyword evidence="5" id="KW-0812">Transmembrane</keyword>
<feature type="domain" description="Fibronectin type-III" evidence="8">
    <location>
        <begin position="842"/>
        <end position="939"/>
    </location>
</feature>
<reference evidence="9 10" key="1">
    <citation type="journal article" date="2021" name="Elife">
        <title>Chloroplast acquisition without the gene transfer in kleptoplastic sea slugs, Plakobranchus ocellatus.</title>
        <authorList>
            <person name="Maeda T."/>
            <person name="Takahashi S."/>
            <person name="Yoshida T."/>
            <person name="Shimamura S."/>
            <person name="Takaki Y."/>
            <person name="Nagai Y."/>
            <person name="Toyoda A."/>
            <person name="Suzuki Y."/>
            <person name="Arimoto A."/>
            <person name="Ishii H."/>
            <person name="Satoh N."/>
            <person name="Nishiyama T."/>
            <person name="Hasebe M."/>
            <person name="Maruyama T."/>
            <person name="Minagawa J."/>
            <person name="Obokata J."/>
            <person name="Shigenobu S."/>
        </authorList>
    </citation>
    <scope>NUCLEOTIDE SEQUENCE [LARGE SCALE GENOMIC DNA]</scope>
</reference>
<evidence type="ECO:0000256" key="5">
    <source>
        <dbReference type="SAM" id="Phobius"/>
    </source>
</evidence>
<keyword evidence="5" id="KW-0472">Membrane</keyword>
<feature type="domain" description="Ig-like" evidence="7">
    <location>
        <begin position="160"/>
        <end position="259"/>
    </location>
</feature>
<dbReference type="PANTHER" id="PTHR44170">
    <property type="entry name" value="PROTEIN SIDEKICK"/>
    <property type="match status" value="1"/>
</dbReference>
<keyword evidence="1" id="KW-0677">Repeat</keyword>
<dbReference type="GO" id="GO:0098609">
    <property type="term" value="P:cell-cell adhesion"/>
    <property type="evidence" value="ECO:0007669"/>
    <property type="project" value="TreeGrafter"/>
</dbReference>
<feature type="domain" description="Fibronectin type-III" evidence="8">
    <location>
        <begin position="1246"/>
        <end position="1344"/>
    </location>
</feature>
<evidence type="ECO:0000313" key="9">
    <source>
        <dbReference type="EMBL" id="GFR76179.1"/>
    </source>
</evidence>
<feature type="transmembrane region" description="Helical" evidence="5">
    <location>
        <begin position="1386"/>
        <end position="1409"/>
    </location>
</feature>
<feature type="domain" description="Ig-like" evidence="7">
    <location>
        <begin position="657"/>
        <end position="742"/>
    </location>
</feature>
<feature type="domain" description="Ig-like" evidence="7">
    <location>
        <begin position="33"/>
        <end position="148"/>
    </location>
</feature>
<dbReference type="CDD" id="cd00063">
    <property type="entry name" value="FN3"/>
    <property type="match status" value="5"/>
</dbReference>
<dbReference type="InterPro" id="IPR013098">
    <property type="entry name" value="Ig_I-set"/>
</dbReference>
<dbReference type="EMBL" id="BMAT01000926">
    <property type="protein sequence ID" value="GFR76179.1"/>
    <property type="molecule type" value="Genomic_DNA"/>
</dbReference>
<keyword evidence="10" id="KW-1185">Reference proteome</keyword>
<keyword evidence="2" id="KW-1015">Disulfide bond</keyword>
<dbReference type="InterPro" id="IPR003961">
    <property type="entry name" value="FN3_dom"/>
</dbReference>
<keyword evidence="5" id="KW-1133">Transmembrane helix</keyword>
<accession>A0AAV4FT41</accession>
<dbReference type="InterPro" id="IPR013783">
    <property type="entry name" value="Ig-like_fold"/>
</dbReference>
<dbReference type="InterPro" id="IPR003599">
    <property type="entry name" value="Ig_sub"/>
</dbReference>
<dbReference type="PROSITE" id="PS50835">
    <property type="entry name" value="IG_LIKE"/>
    <property type="match status" value="8"/>
</dbReference>
<evidence type="ECO:0000256" key="3">
    <source>
        <dbReference type="ARBA" id="ARBA00023319"/>
    </source>
</evidence>
<dbReference type="InterPro" id="IPR036179">
    <property type="entry name" value="Ig-like_dom_sf"/>
</dbReference>
<evidence type="ECO:0000256" key="6">
    <source>
        <dbReference type="SAM" id="SignalP"/>
    </source>
</evidence>
<evidence type="ECO:0000259" key="7">
    <source>
        <dbReference type="PROSITE" id="PS50835"/>
    </source>
</evidence>